<proteinExistence type="predicted"/>
<dbReference type="PANTHER" id="PTHR30290">
    <property type="entry name" value="PERIPLASMIC BINDING COMPONENT OF ABC TRANSPORTER"/>
    <property type="match status" value="1"/>
</dbReference>
<evidence type="ECO:0000256" key="1">
    <source>
        <dbReference type="SAM" id="SignalP"/>
    </source>
</evidence>
<feature type="chain" id="PRO_5025528720" evidence="1">
    <location>
        <begin position="26"/>
        <end position="664"/>
    </location>
</feature>
<dbReference type="SUPFAM" id="SSF53850">
    <property type="entry name" value="Periplasmic binding protein-like II"/>
    <property type="match status" value="1"/>
</dbReference>
<dbReference type="GO" id="GO:1904680">
    <property type="term" value="F:peptide transmembrane transporter activity"/>
    <property type="evidence" value="ECO:0007669"/>
    <property type="project" value="TreeGrafter"/>
</dbReference>
<dbReference type="Pfam" id="PF00496">
    <property type="entry name" value="SBP_bac_5"/>
    <property type="match status" value="2"/>
</dbReference>
<protein>
    <submittedName>
        <fullName evidence="3">ABC transporter substrate-binding protein</fullName>
    </submittedName>
</protein>
<reference evidence="3" key="1">
    <citation type="submission" date="2019-09" db="EMBL/GenBank/DDBJ databases">
        <title>Characterisation of the sponge microbiome using genome-centric metagenomics.</title>
        <authorList>
            <person name="Engelberts J.P."/>
            <person name="Robbins S.J."/>
            <person name="De Goeij J.M."/>
            <person name="Aranda M."/>
            <person name="Bell S.C."/>
            <person name="Webster N.S."/>
        </authorList>
    </citation>
    <scope>NUCLEOTIDE SEQUENCE</scope>
    <source>
        <strain evidence="3">SB0662_bin_9</strain>
    </source>
</reference>
<evidence type="ECO:0000313" key="3">
    <source>
        <dbReference type="EMBL" id="MYD90528.1"/>
    </source>
</evidence>
<feature type="signal peptide" evidence="1">
    <location>
        <begin position="1"/>
        <end position="25"/>
    </location>
</feature>
<dbReference type="AlphaFoldDB" id="A0A6B1DTE7"/>
<comment type="caution">
    <text evidence="3">The sequence shown here is derived from an EMBL/GenBank/DDBJ whole genome shotgun (WGS) entry which is preliminary data.</text>
</comment>
<evidence type="ECO:0000259" key="2">
    <source>
        <dbReference type="Pfam" id="PF00496"/>
    </source>
</evidence>
<feature type="domain" description="Solute-binding protein family 5" evidence="2">
    <location>
        <begin position="296"/>
        <end position="535"/>
    </location>
</feature>
<dbReference type="PROSITE" id="PS51257">
    <property type="entry name" value="PROKAR_LIPOPROTEIN"/>
    <property type="match status" value="1"/>
</dbReference>
<gene>
    <name evidence="3" type="ORF">F4Y08_09380</name>
</gene>
<dbReference type="Gene3D" id="3.40.190.10">
    <property type="entry name" value="Periplasmic binding protein-like II"/>
    <property type="match status" value="1"/>
</dbReference>
<dbReference type="PANTHER" id="PTHR30290:SF62">
    <property type="entry name" value="OLIGOPEPTIDE ABC TRANSPORTER, PERIPLASMIC OLIGOPEPTIDE-BINDING PROTEIN"/>
    <property type="match status" value="1"/>
</dbReference>
<organism evidence="3">
    <name type="scientific">Caldilineaceae bacterium SB0662_bin_9</name>
    <dbReference type="NCBI Taxonomy" id="2605258"/>
    <lineage>
        <taxon>Bacteria</taxon>
        <taxon>Bacillati</taxon>
        <taxon>Chloroflexota</taxon>
        <taxon>Caldilineae</taxon>
        <taxon>Caldilineales</taxon>
        <taxon>Caldilineaceae</taxon>
    </lineage>
</organism>
<sequence length="664" mass="73643">MTVTRRLSRSTLWFALTAILMLALAACGAPGEAPADDAMAADDAMDAGMASPNQAPEFQEMVNNGTLPPLSERLPSEPLVVEPVESIGQYGGVWRAGLRGGSDNAWIYRTVAYDQLLSWNRDWSGVRPNVASGFDVSDDSTTYTFHLRPGMKWSDGEPYTAHDIAWWFDNVILNEELTPAVPVWLKSGDVPATLTAVDDYTLTWAYAEPNGVLPLRLAAPGGPAVVSYPEHYVQQFHAGFNDEAGADATENGFEDWTLWFRDRIGGGCCGYYNDADLPVIWAWEITTPAGENTTFVRADRNPYYWKVDTEGNQLPYLDAVVFNFSADPETLVLQALAGEIDYQERHINALSNKAAFFDAQESAGIVLTNGLASGSNVMEISFNQTHPDPVKDEIFGNKDFRIGLSYAIDRQELIDLVLVGQGTPWQTAPMPSSPYYHERLATQYTEYNVDKANEHLDATGWTERDTDGIRLGPDGKAISFVIDVITVAPQHVDMLNLISNYWAEVGIKMTPNVLDRTLGQQKLEVLDFDAQTWGGPGGIGYSTLLDPRNWAAVHGHSRWGYAWNRWYNFGPDDDFAEDPPESVQKALAIYDTIQATPDAAEQTRLMMEILDIAADDFYSMGIATPAPPYGVANKNMRNIMDNMPFAWQYPTPGPADTHQWWLDE</sequence>
<dbReference type="InterPro" id="IPR039424">
    <property type="entry name" value="SBP_5"/>
</dbReference>
<dbReference type="Gene3D" id="3.10.105.10">
    <property type="entry name" value="Dipeptide-binding Protein, Domain 3"/>
    <property type="match status" value="1"/>
</dbReference>
<keyword evidence="1" id="KW-0732">Signal</keyword>
<dbReference type="InterPro" id="IPR000914">
    <property type="entry name" value="SBP_5_dom"/>
</dbReference>
<accession>A0A6B1DTE7</accession>
<dbReference type="GO" id="GO:0015833">
    <property type="term" value="P:peptide transport"/>
    <property type="evidence" value="ECO:0007669"/>
    <property type="project" value="TreeGrafter"/>
</dbReference>
<feature type="domain" description="Solute-binding protein family 5" evidence="2">
    <location>
        <begin position="126"/>
        <end position="226"/>
    </location>
</feature>
<name>A0A6B1DTE7_9CHLR</name>
<dbReference type="EMBL" id="VXPY01000066">
    <property type="protein sequence ID" value="MYD90528.1"/>
    <property type="molecule type" value="Genomic_DNA"/>
</dbReference>
<dbReference type="CDD" id="cd08500">
    <property type="entry name" value="PBP2_NikA_DppA_OppA_like_4"/>
    <property type="match status" value="1"/>
</dbReference>